<gene>
    <name evidence="2" type="ORF">DAPK24_056150</name>
</gene>
<accession>A0AAV5RD27</accession>
<protein>
    <submittedName>
        <fullName evidence="2">Uncharacterized protein</fullName>
    </submittedName>
</protein>
<name>A0AAV5RD27_PICKL</name>
<dbReference type="GO" id="GO:0031942">
    <property type="term" value="C:i-AAA complex"/>
    <property type="evidence" value="ECO:0007669"/>
    <property type="project" value="TreeGrafter"/>
</dbReference>
<dbReference type="Proteomes" id="UP001378960">
    <property type="component" value="Unassembled WGS sequence"/>
</dbReference>
<sequence>MLKRTNILLQNIKKVNKYIPPSERAIKEHEKFNRDKKRNERIGKYVRYGTFILVAGSVTMYLWQPWNPYSTNVSKDLRKGLWEERDGNDQYLKALKNYQKGLNTAKDEGMDQLSLKYTGIVLKISEMYERLDMKEQLLLTYYNLSTFIFENLIRNKIDYENPERDLLIDRDLIVITRWAMLKLSYKDPNSSSKVIEELRDRVDYIENYEIPKRLPWAATNNKKVNILELIDIWSKRNNGLLDINKDRTKWIEDNIESEEAKDFINCWELTRTFQDKVWPAWIESYLKLRDFYAMTLMNLGRISDSLTILQSNFLWTAISGFNNTVSGETQILNIGSSWFQLGQKSNNKLYYEKAIDIYLKLISSVDIKNPILPITYYSLGVAYLQLNDTKLSEKYLNKSKELAIDFDQIQIIDKIDDIDLSKTETSLKNV</sequence>
<evidence type="ECO:0000313" key="2">
    <source>
        <dbReference type="EMBL" id="GMM49017.1"/>
    </source>
</evidence>
<feature type="transmembrane region" description="Helical" evidence="1">
    <location>
        <begin position="45"/>
        <end position="63"/>
    </location>
</feature>
<dbReference type="GO" id="GO:0006515">
    <property type="term" value="P:protein quality control for misfolded or incompletely synthesized proteins"/>
    <property type="evidence" value="ECO:0007669"/>
    <property type="project" value="TreeGrafter"/>
</dbReference>
<keyword evidence="1" id="KW-0812">Transmembrane</keyword>
<keyword evidence="1" id="KW-1133">Transmembrane helix</keyword>
<evidence type="ECO:0000256" key="1">
    <source>
        <dbReference type="SAM" id="Phobius"/>
    </source>
</evidence>
<dbReference type="AlphaFoldDB" id="A0AAV5RD27"/>
<keyword evidence="1" id="KW-0472">Membrane</keyword>
<dbReference type="Gene3D" id="1.25.40.10">
    <property type="entry name" value="Tetratricopeptide repeat domain"/>
    <property type="match status" value="1"/>
</dbReference>
<dbReference type="InterPro" id="IPR011990">
    <property type="entry name" value="TPR-like_helical_dom_sf"/>
</dbReference>
<dbReference type="InterPro" id="IPR040201">
    <property type="entry name" value="Mrg3-like"/>
</dbReference>
<dbReference type="PANTHER" id="PTHR28142:SF1">
    <property type="entry name" value="MITOCHONDRIAL INNER MEMBRANE I-AAA PROTEASE SUPERCOMPLEX SUBUNIT MGR3-RELATED"/>
    <property type="match status" value="1"/>
</dbReference>
<dbReference type="PANTHER" id="PTHR28142">
    <property type="entry name" value="MITOCHONDRIAL INNER MEMBRANE I-AAA PROTEASE SUPERCOMPLEX SUBUNIT MGR3-RELATED"/>
    <property type="match status" value="1"/>
</dbReference>
<reference evidence="2 3" key="1">
    <citation type="journal article" date="2023" name="Elife">
        <title>Identification of key yeast species and microbe-microbe interactions impacting larval growth of Drosophila in the wild.</title>
        <authorList>
            <person name="Mure A."/>
            <person name="Sugiura Y."/>
            <person name="Maeda R."/>
            <person name="Honda K."/>
            <person name="Sakurai N."/>
            <person name="Takahashi Y."/>
            <person name="Watada M."/>
            <person name="Katoh T."/>
            <person name="Gotoh A."/>
            <person name="Gotoh Y."/>
            <person name="Taniguchi I."/>
            <person name="Nakamura K."/>
            <person name="Hayashi T."/>
            <person name="Katayama T."/>
            <person name="Uemura T."/>
            <person name="Hattori Y."/>
        </authorList>
    </citation>
    <scope>NUCLEOTIDE SEQUENCE [LARGE SCALE GENOMIC DNA]</scope>
    <source>
        <strain evidence="2 3">PK-24</strain>
    </source>
</reference>
<dbReference type="SUPFAM" id="SSF48452">
    <property type="entry name" value="TPR-like"/>
    <property type="match status" value="1"/>
</dbReference>
<evidence type="ECO:0000313" key="3">
    <source>
        <dbReference type="Proteomes" id="UP001378960"/>
    </source>
</evidence>
<keyword evidence="3" id="KW-1185">Reference proteome</keyword>
<organism evidence="2 3">
    <name type="scientific">Pichia kluyveri</name>
    <name type="common">Yeast</name>
    <dbReference type="NCBI Taxonomy" id="36015"/>
    <lineage>
        <taxon>Eukaryota</taxon>
        <taxon>Fungi</taxon>
        <taxon>Dikarya</taxon>
        <taxon>Ascomycota</taxon>
        <taxon>Saccharomycotina</taxon>
        <taxon>Pichiomycetes</taxon>
        <taxon>Pichiales</taxon>
        <taxon>Pichiaceae</taxon>
        <taxon>Pichia</taxon>
    </lineage>
</organism>
<comment type="caution">
    <text evidence="2">The sequence shown here is derived from an EMBL/GenBank/DDBJ whole genome shotgun (WGS) entry which is preliminary data.</text>
</comment>
<dbReference type="GO" id="GO:0051787">
    <property type="term" value="F:misfolded protein binding"/>
    <property type="evidence" value="ECO:0007669"/>
    <property type="project" value="TreeGrafter"/>
</dbReference>
<dbReference type="EMBL" id="BTGB01000009">
    <property type="protein sequence ID" value="GMM49017.1"/>
    <property type="molecule type" value="Genomic_DNA"/>
</dbReference>
<proteinExistence type="predicted"/>